<feature type="domain" description="AAA+ ATPase" evidence="9">
    <location>
        <begin position="134"/>
        <end position="266"/>
    </location>
</feature>
<proteinExistence type="inferred from homology"/>
<dbReference type="CDD" id="cd06571">
    <property type="entry name" value="Bac_DnaA_C"/>
    <property type="match status" value="1"/>
</dbReference>
<dbReference type="InterPro" id="IPR013317">
    <property type="entry name" value="DnaA_dom"/>
</dbReference>
<sequence length="453" mass="49004">MTNATSQQTWNRISDELRSAVGPALFDVWLAPLQLASIDGNRIVVEAPQASRAWVSDRFGEVLRSSAESVLGEQVDLQVSTAGSGAEASQAPAAAASRSGAINPKYCFEQFVIGNGNRLAHGAALAVAENPGTAYNPLFICGPPGVGKTHLLHSIADYAQRHGNGVRVQLTGAEAFANEFVAALRGGDINAFKARHREADIVLVDDVQFLMAKAKTEEEFFHTFNALREGGAQIVLTCDRPPRDLDRLEERLRDRFDSGLVADITPPDMPTRIAVLKSRASLDQVAIGDPAVLRLIAERVDHNLRALEGALIRVVAYASLSGKEISESLALEVLDGLFPKKANEAAQRSFSVEEIREQASRYFGVSVSELCSTSRVADVMWPRQVAMYLCREHTSASLSTIAGGFGGRGHTTALNACKRVEQRIVKDQRSREEVNGLAGELFKTPPATEDDRS</sequence>
<evidence type="ECO:0000256" key="1">
    <source>
        <dbReference type="ARBA" id="ARBA00006583"/>
    </source>
</evidence>
<dbReference type="InterPro" id="IPR003593">
    <property type="entry name" value="AAA+_ATPase"/>
</dbReference>
<dbReference type="InterPro" id="IPR024633">
    <property type="entry name" value="DnaA_N_dom"/>
</dbReference>
<dbReference type="InterPro" id="IPR038454">
    <property type="entry name" value="DnaA_N_sf"/>
</dbReference>
<keyword evidence="7" id="KW-0238">DNA-binding</keyword>
<name>A0A6J5ZZZ6_9ZZZZ</name>
<gene>
    <name evidence="11" type="ORF">UFOPK3547_01329</name>
</gene>
<evidence type="ECO:0000256" key="3">
    <source>
        <dbReference type="ARBA" id="ARBA00022705"/>
    </source>
</evidence>
<evidence type="ECO:0000256" key="6">
    <source>
        <dbReference type="ARBA" id="ARBA00023121"/>
    </source>
</evidence>
<keyword evidence="3" id="KW-0235">DNA replication</keyword>
<dbReference type="Gene3D" id="3.40.50.300">
    <property type="entry name" value="P-loop containing nucleotide triphosphate hydrolases"/>
    <property type="match status" value="1"/>
</dbReference>
<dbReference type="NCBIfam" id="TIGR00362">
    <property type="entry name" value="DnaA"/>
    <property type="match status" value="1"/>
</dbReference>
<evidence type="ECO:0000259" key="10">
    <source>
        <dbReference type="SMART" id="SM00760"/>
    </source>
</evidence>
<dbReference type="Pfam" id="PF00308">
    <property type="entry name" value="Bac_DnaA"/>
    <property type="match status" value="1"/>
</dbReference>
<evidence type="ECO:0000259" key="9">
    <source>
        <dbReference type="SMART" id="SM00382"/>
    </source>
</evidence>
<dbReference type="InterPro" id="IPR010921">
    <property type="entry name" value="Trp_repressor/repl_initiator"/>
</dbReference>
<dbReference type="InterPro" id="IPR001957">
    <property type="entry name" value="Chromosome_initiator_DnaA"/>
</dbReference>
<feature type="domain" description="Chromosomal replication initiator DnaA C-terminal" evidence="10">
    <location>
        <begin position="351"/>
        <end position="420"/>
    </location>
</feature>
<evidence type="ECO:0000256" key="7">
    <source>
        <dbReference type="ARBA" id="ARBA00023125"/>
    </source>
</evidence>
<dbReference type="GO" id="GO:0008289">
    <property type="term" value="F:lipid binding"/>
    <property type="evidence" value="ECO:0007669"/>
    <property type="project" value="UniProtKB-KW"/>
</dbReference>
<evidence type="ECO:0000256" key="8">
    <source>
        <dbReference type="SAM" id="MobiDB-lite"/>
    </source>
</evidence>
<dbReference type="GO" id="GO:0005886">
    <property type="term" value="C:plasma membrane"/>
    <property type="evidence" value="ECO:0007669"/>
    <property type="project" value="TreeGrafter"/>
</dbReference>
<evidence type="ECO:0000256" key="2">
    <source>
        <dbReference type="ARBA" id="ARBA00022490"/>
    </source>
</evidence>
<dbReference type="InterPro" id="IPR027417">
    <property type="entry name" value="P-loop_NTPase"/>
</dbReference>
<dbReference type="GO" id="GO:0006270">
    <property type="term" value="P:DNA replication initiation"/>
    <property type="evidence" value="ECO:0007669"/>
    <property type="project" value="InterPro"/>
</dbReference>
<dbReference type="PRINTS" id="PR00051">
    <property type="entry name" value="DNAA"/>
</dbReference>
<dbReference type="GO" id="GO:0003688">
    <property type="term" value="F:DNA replication origin binding"/>
    <property type="evidence" value="ECO:0007669"/>
    <property type="project" value="InterPro"/>
</dbReference>
<dbReference type="InterPro" id="IPR020591">
    <property type="entry name" value="Chromosome_initiator_DnaA-like"/>
</dbReference>
<dbReference type="SMART" id="SM00760">
    <property type="entry name" value="Bac_DnaA_C"/>
    <property type="match status" value="1"/>
</dbReference>
<evidence type="ECO:0000256" key="4">
    <source>
        <dbReference type="ARBA" id="ARBA00022741"/>
    </source>
</evidence>
<feature type="region of interest" description="Disordered" evidence="8">
    <location>
        <begin position="429"/>
        <end position="453"/>
    </location>
</feature>
<dbReference type="EMBL" id="CAESAN010000124">
    <property type="protein sequence ID" value="CAB4346350.1"/>
    <property type="molecule type" value="Genomic_DNA"/>
</dbReference>
<dbReference type="SMART" id="SM00382">
    <property type="entry name" value="AAA"/>
    <property type="match status" value="1"/>
</dbReference>
<dbReference type="AlphaFoldDB" id="A0A6J5ZZZ6"/>
<dbReference type="PANTHER" id="PTHR30050:SF2">
    <property type="entry name" value="CHROMOSOMAL REPLICATION INITIATOR PROTEIN DNAA"/>
    <property type="match status" value="1"/>
</dbReference>
<reference evidence="11" key="1">
    <citation type="submission" date="2020-05" db="EMBL/GenBank/DDBJ databases">
        <authorList>
            <person name="Chiriac C."/>
            <person name="Salcher M."/>
            <person name="Ghai R."/>
            <person name="Kavagutti S V."/>
        </authorList>
    </citation>
    <scope>NUCLEOTIDE SEQUENCE</scope>
</reference>
<keyword evidence="5" id="KW-0067">ATP-binding</keyword>
<organism evidence="11">
    <name type="scientific">freshwater metagenome</name>
    <dbReference type="NCBI Taxonomy" id="449393"/>
    <lineage>
        <taxon>unclassified sequences</taxon>
        <taxon>metagenomes</taxon>
        <taxon>ecological metagenomes</taxon>
    </lineage>
</organism>
<dbReference type="GO" id="GO:0005524">
    <property type="term" value="F:ATP binding"/>
    <property type="evidence" value="ECO:0007669"/>
    <property type="project" value="UniProtKB-KW"/>
</dbReference>
<keyword evidence="2" id="KW-0963">Cytoplasm</keyword>
<evidence type="ECO:0000313" key="11">
    <source>
        <dbReference type="EMBL" id="CAB4346350.1"/>
    </source>
</evidence>
<evidence type="ECO:0000256" key="5">
    <source>
        <dbReference type="ARBA" id="ARBA00022840"/>
    </source>
</evidence>
<dbReference type="InterPro" id="IPR013159">
    <property type="entry name" value="DnaA_C"/>
</dbReference>
<protein>
    <submittedName>
        <fullName evidence="11">Unannotated protein</fullName>
    </submittedName>
</protein>
<dbReference type="GO" id="GO:0006275">
    <property type="term" value="P:regulation of DNA replication"/>
    <property type="evidence" value="ECO:0007669"/>
    <property type="project" value="InterPro"/>
</dbReference>
<dbReference type="PANTHER" id="PTHR30050">
    <property type="entry name" value="CHROMOSOMAL REPLICATION INITIATOR PROTEIN DNAA"/>
    <property type="match status" value="1"/>
</dbReference>
<dbReference type="Gene3D" id="3.30.300.180">
    <property type="match status" value="1"/>
</dbReference>
<dbReference type="SUPFAM" id="SSF52540">
    <property type="entry name" value="P-loop containing nucleoside triphosphate hydrolases"/>
    <property type="match status" value="1"/>
</dbReference>
<keyword evidence="4" id="KW-0547">Nucleotide-binding</keyword>
<dbReference type="Gene3D" id="1.10.8.60">
    <property type="match status" value="1"/>
</dbReference>
<keyword evidence="6" id="KW-0446">Lipid-binding</keyword>
<dbReference type="Gene3D" id="1.10.1750.10">
    <property type="match status" value="1"/>
</dbReference>
<accession>A0A6J5ZZZ6</accession>
<dbReference type="SUPFAM" id="SSF48295">
    <property type="entry name" value="TrpR-like"/>
    <property type="match status" value="1"/>
</dbReference>
<dbReference type="Pfam" id="PF11638">
    <property type="entry name" value="DnaA_N"/>
    <property type="match status" value="1"/>
</dbReference>
<dbReference type="Pfam" id="PF08299">
    <property type="entry name" value="Bac_DnaA_C"/>
    <property type="match status" value="1"/>
</dbReference>
<dbReference type="CDD" id="cd00009">
    <property type="entry name" value="AAA"/>
    <property type="match status" value="1"/>
</dbReference>
<comment type="similarity">
    <text evidence="1">Belongs to the DnaA family.</text>
</comment>
<dbReference type="HAMAP" id="MF_00377">
    <property type="entry name" value="DnaA_bact"/>
    <property type="match status" value="1"/>
</dbReference>